<dbReference type="EMBL" id="CAJVPV010040699">
    <property type="protein sequence ID" value="CAG8760779.1"/>
    <property type="molecule type" value="Genomic_DNA"/>
</dbReference>
<feature type="non-terminal residue" evidence="1">
    <location>
        <position position="1"/>
    </location>
</feature>
<gene>
    <name evidence="1" type="ORF">AMORRO_LOCUS15903</name>
</gene>
<name>A0A9N9NU07_9GLOM</name>
<evidence type="ECO:0000313" key="2">
    <source>
        <dbReference type="Proteomes" id="UP000789342"/>
    </source>
</evidence>
<accession>A0A9N9NU07</accession>
<protein>
    <submittedName>
        <fullName evidence="1">15816_t:CDS:1</fullName>
    </submittedName>
</protein>
<keyword evidence="2" id="KW-1185">Reference proteome</keyword>
<dbReference type="Proteomes" id="UP000789342">
    <property type="component" value="Unassembled WGS sequence"/>
</dbReference>
<sequence>PSLDYNNNLKLMNIEDNKEQLLHINRKLMESLFGFYLTLKLSEILWIRDLLNAINLPPKRINLLLLSL</sequence>
<comment type="caution">
    <text evidence="1">The sequence shown here is derived from an EMBL/GenBank/DDBJ whole genome shotgun (WGS) entry which is preliminary data.</text>
</comment>
<evidence type="ECO:0000313" key="1">
    <source>
        <dbReference type="EMBL" id="CAG8760779.1"/>
    </source>
</evidence>
<organism evidence="1 2">
    <name type="scientific">Acaulospora morrowiae</name>
    <dbReference type="NCBI Taxonomy" id="94023"/>
    <lineage>
        <taxon>Eukaryota</taxon>
        <taxon>Fungi</taxon>
        <taxon>Fungi incertae sedis</taxon>
        <taxon>Mucoromycota</taxon>
        <taxon>Glomeromycotina</taxon>
        <taxon>Glomeromycetes</taxon>
        <taxon>Diversisporales</taxon>
        <taxon>Acaulosporaceae</taxon>
        <taxon>Acaulospora</taxon>
    </lineage>
</organism>
<dbReference type="AlphaFoldDB" id="A0A9N9NU07"/>
<reference evidence="1" key="1">
    <citation type="submission" date="2021-06" db="EMBL/GenBank/DDBJ databases">
        <authorList>
            <person name="Kallberg Y."/>
            <person name="Tangrot J."/>
            <person name="Rosling A."/>
        </authorList>
    </citation>
    <scope>NUCLEOTIDE SEQUENCE</scope>
    <source>
        <strain evidence="1">CL551</strain>
    </source>
</reference>
<proteinExistence type="predicted"/>